<gene>
    <name evidence="6" type="ORF">E4O86_02930</name>
</gene>
<dbReference type="FunFam" id="3.40.50.2300:FF:000574">
    <property type="entry name" value="Response regulator PleD"/>
    <property type="match status" value="1"/>
</dbReference>
<dbReference type="NCBIfam" id="NF007135">
    <property type="entry name" value="PRK09581.1"/>
    <property type="match status" value="1"/>
</dbReference>
<evidence type="ECO:0000256" key="2">
    <source>
        <dbReference type="ARBA" id="ARBA00034247"/>
    </source>
</evidence>
<feature type="domain" description="Response regulatory" evidence="4">
    <location>
        <begin position="156"/>
        <end position="271"/>
    </location>
</feature>
<dbReference type="PANTHER" id="PTHR45138">
    <property type="entry name" value="REGULATORY COMPONENTS OF SENSORY TRANSDUCTION SYSTEM"/>
    <property type="match status" value="1"/>
</dbReference>
<feature type="domain" description="GGDEF" evidence="5">
    <location>
        <begin position="320"/>
        <end position="454"/>
    </location>
</feature>
<dbReference type="PROSITE" id="PS50110">
    <property type="entry name" value="RESPONSE_REGULATORY"/>
    <property type="match status" value="2"/>
</dbReference>
<dbReference type="GO" id="GO:1902201">
    <property type="term" value="P:negative regulation of bacterial-type flagellum-dependent cell motility"/>
    <property type="evidence" value="ECO:0007669"/>
    <property type="project" value="TreeGrafter"/>
</dbReference>
<dbReference type="SMART" id="SM00448">
    <property type="entry name" value="REC"/>
    <property type="match status" value="2"/>
</dbReference>
<proteinExistence type="predicted"/>
<keyword evidence="3" id="KW-0597">Phosphoprotein</keyword>
<dbReference type="GO" id="GO:0043709">
    <property type="term" value="P:cell adhesion involved in single-species biofilm formation"/>
    <property type="evidence" value="ECO:0007669"/>
    <property type="project" value="TreeGrafter"/>
</dbReference>
<dbReference type="GO" id="GO:0052621">
    <property type="term" value="F:diguanylate cyclase activity"/>
    <property type="evidence" value="ECO:0007669"/>
    <property type="project" value="UniProtKB-EC"/>
</dbReference>
<dbReference type="InterPro" id="IPR043128">
    <property type="entry name" value="Rev_trsase/Diguanyl_cyclase"/>
</dbReference>
<name>A0A964T1F4_9HYPH</name>
<dbReference type="PROSITE" id="PS50887">
    <property type="entry name" value="GGDEF"/>
    <property type="match status" value="1"/>
</dbReference>
<dbReference type="EC" id="2.7.7.65" evidence="1"/>
<dbReference type="PANTHER" id="PTHR45138:SF9">
    <property type="entry name" value="DIGUANYLATE CYCLASE DGCM-RELATED"/>
    <property type="match status" value="1"/>
</dbReference>
<evidence type="ECO:0000259" key="4">
    <source>
        <dbReference type="PROSITE" id="PS50110"/>
    </source>
</evidence>
<dbReference type="NCBIfam" id="TIGR00254">
    <property type="entry name" value="GGDEF"/>
    <property type="match status" value="1"/>
</dbReference>
<dbReference type="InterPro" id="IPR050469">
    <property type="entry name" value="Diguanylate_Cyclase"/>
</dbReference>
<dbReference type="Pfam" id="PF00072">
    <property type="entry name" value="Response_reg"/>
    <property type="match status" value="2"/>
</dbReference>
<dbReference type="InterPro" id="IPR029787">
    <property type="entry name" value="Nucleotide_cyclase"/>
</dbReference>
<dbReference type="SUPFAM" id="SSF52172">
    <property type="entry name" value="CheY-like"/>
    <property type="match status" value="2"/>
</dbReference>
<dbReference type="RefSeq" id="WP_161139020.1">
    <property type="nucleotide sequence ID" value="NZ_SPKJ01000005.1"/>
</dbReference>
<dbReference type="CDD" id="cd17538">
    <property type="entry name" value="REC_D1_PleD-like"/>
    <property type="match status" value="1"/>
</dbReference>
<feature type="domain" description="Response regulatory" evidence="4">
    <location>
        <begin position="4"/>
        <end position="120"/>
    </location>
</feature>
<dbReference type="GO" id="GO:0000160">
    <property type="term" value="P:phosphorelay signal transduction system"/>
    <property type="evidence" value="ECO:0007669"/>
    <property type="project" value="InterPro"/>
</dbReference>
<dbReference type="InterPro" id="IPR000160">
    <property type="entry name" value="GGDEF_dom"/>
</dbReference>
<sequence length="454" mass="50330">MTARILVVDDVQANVKLLEARLQSEYFEVRTALNGYDALEIAKRERVDLVLLDVMMPGLTGFDVCRALKTAPETAHLPVVMVTALDDTQDRVRGLECGADDFLTKPVSEIALITRVRSLVRLKMMSDELNLRAAAMQSVGINSAQIFSEAESGRARILVIDDRPSSLRRIEQGLCAAHDLEITADPLDALERASARDFDLLLVSLSLGAADGLRICSQVKAIDRSRQTPVLLITDPDETSRLLRGLELGVNDYIIRPVDLNELRARVRTQLRRKRYQDRLRDMVSNAVELAITDPLTGLHNRRYLESHLKTLADRAREGGMMSLLIFDIDYFKGINDSYGHDVGDDVLREFAQRLRRGVRGIDLIARFGGEEFVVVMPDTDSVTAIGIADRLRRDVEQLAFAARGGISLPVTVSIGVAEFHGGTESVDSLVRRADQALYAAKRQGRNRVVADAA</sequence>
<feature type="modified residue" description="4-aspartylphosphate" evidence="3">
    <location>
        <position position="53"/>
    </location>
</feature>
<keyword evidence="7" id="KW-1185">Reference proteome</keyword>
<comment type="caution">
    <text evidence="6">The sequence shown here is derived from an EMBL/GenBank/DDBJ whole genome shotgun (WGS) entry which is preliminary data.</text>
</comment>
<dbReference type="Gene3D" id="3.30.70.270">
    <property type="match status" value="1"/>
</dbReference>
<dbReference type="GO" id="GO:0005886">
    <property type="term" value="C:plasma membrane"/>
    <property type="evidence" value="ECO:0007669"/>
    <property type="project" value="TreeGrafter"/>
</dbReference>
<comment type="caution">
    <text evidence="3">Lacks conserved residue(s) required for the propagation of feature annotation.</text>
</comment>
<reference evidence="6" key="1">
    <citation type="submission" date="2019-03" db="EMBL/GenBank/DDBJ databases">
        <title>Afifella sp. nov., isolated from activated sludge.</title>
        <authorList>
            <person name="Li Q."/>
            <person name="Liu Y."/>
        </authorList>
    </citation>
    <scope>NUCLEOTIDE SEQUENCE</scope>
    <source>
        <strain evidence="6">L72</strain>
    </source>
</reference>
<evidence type="ECO:0000256" key="1">
    <source>
        <dbReference type="ARBA" id="ARBA00012528"/>
    </source>
</evidence>
<dbReference type="InterPro" id="IPR011006">
    <property type="entry name" value="CheY-like_superfamily"/>
</dbReference>
<evidence type="ECO:0000256" key="3">
    <source>
        <dbReference type="PROSITE-ProRule" id="PRU00169"/>
    </source>
</evidence>
<evidence type="ECO:0000313" key="7">
    <source>
        <dbReference type="Proteomes" id="UP000773614"/>
    </source>
</evidence>
<organism evidence="6 7">
    <name type="scientific">Propylenella binzhouense</name>
    <dbReference type="NCBI Taxonomy" id="2555902"/>
    <lineage>
        <taxon>Bacteria</taxon>
        <taxon>Pseudomonadati</taxon>
        <taxon>Pseudomonadota</taxon>
        <taxon>Alphaproteobacteria</taxon>
        <taxon>Hyphomicrobiales</taxon>
        <taxon>Propylenellaceae</taxon>
        <taxon>Propylenella</taxon>
    </lineage>
</organism>
<evidence type="ECO:0000313" key="6">
    <source>
        <dbReference type="EMBL" id="MYZ46673.1"/>
    </source>
</evidence>
<dbReference type="FunFam" id="3.30.70.270:FF:000001">
    <property type="entry name" value="Diguanylate cyclase domain protein"/>
    <property type="match status" value="1"/>
</dbReference>
<dbReference type="CDD" id="cd01949">
    <property type="entry name" value="GGDEF"/>
    <property type="match status" value="1"/>
</dbReference>
<dbReference type="Proteomes" id="UP000773614">
    <property type="component" value="Unassembled WGS sequence"/>
</dbReference>
<dbReference type="SMART" id="SM00267">
    <property type="entry name" value="GGDEF"/>
    <property type="match status" value="1"/>
</dbReference>
<comment type="catalytic activity">
    <reaction evidence="2">
        <text>2 GTP = 3',3'-c-di-GMP + 2 diphosphate</text>
        <dbReference type="Rhea" id="RHEA:24898"/>
        <dbReference type="ChEBI" id="CHEBI:33019"/>
        <dbReference type="ChEBI" id="CHEBI:37565"/>
        <dbReference type="ChEBI" id="CHEBI:58805"/>
        <dbReference type="EC" id="2.7.7.65"/>
    </reaction>
</comment>
<dbReference type="SUPFAM" id="SSF55073">
    <property type="entry name" value="Nucleotide cyclase"/>
    <property type="match status" value="1"/>
</dbReference>
<accession>A0A964T1F4</accession>
<dbReference type="AlphaFoldDB" id="A0A964T1F4"/>
<dbReference type="Gene3D" id="3.40.50.2300">
    <property type="match status" value="2"/>
</dbReference>
<dbReference type="OrthoDB" id="9812260at2"/>
<dbReference type="InterPro" id="IPR001789">
    <property type="entry name" value="Sig_transdc_resp-reg_receiver"/>
</dbReference>
<protein>
    <recommendedName>
        <fullName evidence="1">diguanylate cyclase</fullName>
        <ecNumber evidence="1">2.7.7.65</ecNumber>
    </recommendedName>
</protein>
<dbReference type="EMBL" id="SPKJ01000005">
    <property type="protein sequence ID" value="MYZ46673.1"/>
    <property type="molecule type" value="Genomic_DNA"/>
</dbReference>
<dbReference type="Pfam" id="PF00990">
    <property type="entry name" value="GGDEF"/>
    <property type="match status" value="1"/>
</dbReference>
<evidence type="ECO:0000259" key="5">
    <source>
        <dbReference type="PROSITE" id="PS50887"/>
    </source>
</evidence>